<dbReference type="Pfam" id="PF03713">
    <property type="entry name" value="DUF305"/>
    <property type="match status" value="1"/>
</dbReference>
<accession>A0A974RZU0</accession>
<dbReference type="Gene3D" id="1.20.1260.10">
    <property type="match status" value="1"/>
</dbReference>
<organism evidence="2 3">
    <name type="scientific">Peribacillus psychrosaccharolyticus</name>
    <name type="common">Bacillus psychrosaccharolyticus</name>
    <dbReference type="NCBI Taxonomy" id="1407"/>
    <lineage>
        <taxon>Bacteria</taxon>
        <taxon>Bacillati</taxon>
        <taxon>Bacillota</taxon>
        <taxon>Bacilli</taxon>
        <taxon>Bacillales</taxon>
        <taxon>Bacillaceae</taxon>
        <taxon>Peribacillus</taxon>
    </lineage>
</organism>
<dbReference type="Proteomes" id="UP000595254">
    <property type="component" value="Chromosome"/>
</dbReference>
<dbReference type="InterPro" id="IPR012347">
    <property type="entry name" value="Ferritin-like"/>
</dbReference>
<sequence length="101" mass="11563">MKELHLQAYKPGDPSLDFLYEMIPHHEAAVSMSENILKYGHNEQVKQLAATIIRDQLAGIGKLDSLKEKLKMNPQINKQAEEAYLKAYNNIYKTMITDARC</sequence>
<dbReference type="EMBL" id="CP068053">
    <property type="protein sequence ID" value="QQS98584.1"/>
    <property type="molecule type" value="Genomic_DNA"/>
</dbReference>
<dbReference type="AlphaFoldDB" id="A0A974RZU0"/>
<protein>
    <submittedName>
        <fullName evidence="2">DUF305 domain-containing protein</fullName>
    </submittedName>
</protein>
<dbReference type="RefSeq" id="WP_152526417.1">
    <property type="nucleotide sequence ID" value="NZ_JARMSH010000010.1"/>
</dbReference>
<proteinExistence type="predicted"/>
<evidence type="ECO:0000313" key="3">
    <source>
        <dbReference type="Proteomes" id="UP000595254"/>
    </source>
</evidence>
<evidence type="ECO:0000313" key="2">
    <source>
        <dbReference type="EMBL" id="QQS98584.1"/>
    </source>
</evidence>
<dbReference type="InterPro" id="IPR005183">
    <property type="entry name" value="DUF305_CopM-like"/>
</dbReference>
<gene>
    <name evidence="2" type="ORF">I6J18_12560</name>
</gene>
<dbReference type="KEGG" id="ppsr:I6J18_12560"/>
<reference evidence="2 3" key="1">
    <citation type="submission" date="2021-01" db="EMBL/GenBank/DDBJ databases">
        <title>FDA dAtabase for Regulatory Grade micrObial Sequences (FDA-ARGOS): Supporting development and validation of Infectious Disease Dx tests.</title>
        <authorList>
            <person name="Nelson B."/>
            <person name="Plummer A."/>
            <person name="Tallon L."/>
            <person name="Sadzewicz L."/>
            <person name="Zhao X."/>
            <person name="Boylan J."/>
            <person name="Ott S."/>
            <person name="Bowen H."/>
            <person name="Vavikolanu K."/>
            <person name="Mehta A."/>
            <person name="Aluvathingal J."/>
            <person name="Nadendla S."/>
            <person name="Myers T."/>
            <person name="Yan Y."/>
            <person name="Sichtig H."/>
        </authorList>
    </citation>
    <scope>NUCLEOTIDE SEQUENCE [LARGE SCALE GENOMIC DNA]</scope>
    <source>
        <strain evidence="2 3">FDAARGOS_1161</strain>
    </source>
</reference>
<keyword evidence="3" id="KW-1185">Reference proteome</keyword>
<evidence type="ECO:0000259" key="1">
    <source>
        <dbReference type="Pfam" id="PF03713"/>
    </source>
</evidence>
<name>A0A974RZU0_PERPY</name>
<feature type="domain" description="DUF305" evidence="1">
    <location>
        <begin position="17"/>
        <end position="82"/>
    </location>
</feature>